<dbReference type="SUPFAM" id="SSF69304">
    <property type="entry name" value="Tricorn protease N-terminal domain"/>
    <property type="match status" value="1"/>
</dbReference>
<protein>
    <submittedName>
        <fullName evidence="1">Uncharacterized protein</fullName>
    </submittedName>
</protein>
<evidence type="ECO:0000313" key="2">
    <source>
        <dbReference type="Proteomes" id="UP000612893"/>
    </source>
</evidence>
<dbReference type="RefSeq" id="WP_338204958.1">
    <property type="nucleotide sequence ID" value="NZ_JAEKNR010000231.1"/>
</dbReference>
<evidence type="ECO:0000313" key="1">
    <source>
        <dbReference type="EMBL" id="MBJ7600963.1"/>
    </source>
</evidence>
<dbReference type="Proteomes" id="UP000612893">
    <property type="component" value="Unassembled WGS sequence"/>
</dbReference>
<organism evidence="1 2">
    <name type="scientific">Candidatus Nephthysia bennettiae</name>
    <dbReference type="NCBI Taxonomy" id="3127016"/>
    <lineage>
        <taxon>Bacteria</taxon>
        <taxon>Bacillati</taxon>
        <taxon>Candidatus Dormiibacterota</taxon>
        <taxon>Candidatus Dormibacteria</taxon>
        <taxon>Candidatus Dormibacterales</taxon>
        <taxon>Candidatus Dormibacteraceae</taxon>
        <taxon>Candidatus Nephthysia</taxon>
    </lineage>
</organism>
<dbReference type="AlphaFoldDB" id="A0A934NBE4"/>
<name>A0A934NBE4_9BACT</name>
<dbReference type="EMBL" id="JAEKNR010000231">
    <property type="protein sequence ID" value="MBJ7600963.1"/>
    <property type="molecule type" value="Genomic_DNA"/>
</dbReference>
<accession>A0A934NBE4</accession>
<gene>
    <name evidence="1" type="ORF">JF922_23200</name>
</gene>
<proteinExistence type="predicted"/>
<sequence>MLALVLEGGVLLLWQISSASTTRLLLPSPGPAASVTTPPSTSGALTISSKVDFGCSLPMTVYSHRVLVSLPRGGITFNEPQPSASPGASGGSSYIGRRWLSVPPAWVSPDGGSYASLVGASDGSGFDAIVSRNATGTQRQLWKGSGHPTIVGWSSSGLYFLLQPSSSDPRGVPALWVVDPDNPDLAQKVGPNPLFAAAGVGPRPVFSADTKLSGDTAWDTLRNSDDKLDRVQRMDVQTGSVSIWYTAPSGARVSILGFDGQEHPVLQLTSASSTTPQALMLLTGDDQTQSIAGAQGQAEGFTNAFADTHGVWIGSSGVLWLYRNGSLFKVTDVPIGQILTDSSARNAAGSLQAPAVVGPCAKA</sequence>
<comment type="caution">
    <text evidence="1">The sequence shown here is derived from an EMBL/GenBank/DDBJ whole genome shotgun (WGS) entry which is preliminary data.</text>
</comment>
<reference evidence="1" key="1">
    <citation type="submission" date="2020-10" db="EMBL/GenBank/DDBJ databases">
        <title>Ca. Dormibacterota MAGs.</title>
        <authorList>
            <person name="Montgomery K."/>
        </authorList>
    </citation>
    <scope>NUCLEOTIDE SEQUENCE [LARGE SCALE GENOMIC DNA]</scope>
    <source>
        <strain evidence="1">SC8812_S17_10</strain>
    </source>
</reference>
<keyword evidence="2" id="KW-1185">Reference proteome</keyword>